<feature type="signal peptide" evidence="1">
    <location>
        <begin position="1"/>
        <end position="19"/>
    </location>
</feature>
<comment type="caution">
    <text evidence="2">The sequence shown here is derived from an EMBL/GenBank/DDBJ whole genome shotgun (WGS) entry which is preliminary data.</text>
</comment>
<reference evidence="2" key="2">
    <citation type="submission" date="2023-01" db="EMBL/GenBank/DDBJ databases">
        <authorList>
            <person name="Du H."/>
            <person name="Wan W."/>
        </authorList>
    </citation>
    <scope>NUCLEOTIDE SEQUENCE</scope>
    <source>
        <strain evidence="2">HD1688</strain>
    </source>
</reference>
<dbReference type="Pfam" id="PF06551">
    <property type="entry name" value="DUF1120"/>
    <property type="match status" value="1"/>
</dbReference>
<keyword evidence="1" id="KW-0732">Signal</keyword>
<accession>A0AB35PR96</accession>
<reference evidence="2" key="1">
    <citation type="journal article" date="2023" name="Front. Microbiol.">
        <title>Genomic characterization of carbapenem-resistant Klebsiella oxytoca complex in China: a multi-center study.</title>
        <authorList>
            <person name="Wan W."/>
            <person name="Yang X."/>
            <person name="Yu H."/>
            <person name="Wang M."/>
            <person name="Jia W."/>
            <person name="Huang B."/>
            <person name="Qu F."/>
            <person name="Shan B."/>
            <person name="Tang Y.W."/>
            <person name="Chen L."/>
            <person name="Du H."/>
        </authorList>
    </citation>
    <scope>NUCLEOTIDE SEQUENCE</scope>
    <source>
        <strain evidence="2">HD1688</strain>
    </source>
</reference>
<gene>
    <name evidence="2" type="ORF">PTQ40_02040</name>
</gene>
<protein>
    <submittedName>
        <fullName evidence="2">DUF1120 domain-containing protein</fullName>
    </submittedName>
</protein>
<dbReference type="AlphaFoldDB" id="A0AB35PR96"/>
<dbReference type="InterPro" id="IPR010546">
    <property type="entry name" value="DUF1120"/>
</dbReference>
<evidence type="ECO:0000313" key="3">
    <source>
        <dbReference type="Proteomes" id="UP001249822"/>
    </source>
</evidence>
<dbReference type="EMBL" id="JAQSKY010000002">
    <property type="protein sequence ID" value="MDS7897768.1"/>
    <property type="molecule type" value="Genomic_DNA"/>
</dbReference>
<proteinExistence type="predicted"/>
<evidence type="ECO:0000313" key="2">
    <source>
        <dbReference type="EMBL" id="MDS7897768.1"/>
    </source>
</evidence>
<organism evidence="2 3">
    <name type="scientific">Klebsiella michiganensis</name>
    <dbReference type="NCBI Taxonomy" id="1134687"/>
    <lineage>
        <taxon>Bacteria</taxon>
        <taxon>Pseudomonadati</taxon>
        <taxon>Pseudomonadota</taxon>
        <taxon>Gammaproteobacteria</taxon>
        <taxon>Enterobacterales</taxon>
        <taxon>Enterobacteriaceae</taxon>
        <taxon>Klebsiella/Raoultella group</taxon>
        <taxon>Klebsiella</taxon>
    </lineage>
</organism>
<name>A0AB35PR96_9ENTR</name>
<feature type="chain" id="PRO_5044233151" evidence="1">
    <location>
        <begin position="20"/>
        <end position="229"/>
    </location>
</feature>
<evidence type="ECO:0000256" key="1">
    <source>
        <dbReference type="SAM" id="SignalP"/>
    </source>
</evidence>
<sequence length="229" mass="24262">MKKTLIAAALVLFTGSALAEQNAVLQVQGKLTAASCTPELSNGGEVDYGYIYLGALSTTEVNPLGFKAIELTINCTAPTRVAWTSTDNETDSQPSPPIAVDIGGGTMATPPTYQSFGVGKTDDGVAIGNYAIFMDQSPTYDGKVGSIIYHHSNWDADWGPGRWVAGPSSQRNDDYTWVSVASSGALEPIAFSRAVFKLSTSLSIKDTASLNIKDDTELKGQATITLHYL</sequence>
<dbReference type="RefSeq" id="WP_038423526.1">
    <property type="nucleotide sequence ID" value="NZ_CABGWH010000003.1"/>
</dbReference>
<dbReference type="KEGG" id="kom:HR38_00160"/>
<dbReference type="Proteomes" id="UP001249822">
    <property type="component" value="Unassembled WGS sequence"/>
</dbReference>